<name>A0A8B8AH97_CRAVI</name>
<evidence type="ECO:0000256" key="4">
    <source>
        <dbReference type="ARBA" id="ARBA00022839"/>
    </source>
</evidence>
<dbReference type="PANTHER" id="PTHR47526:SF3">
    <property type="entry name" value="PHD-TYPE DOMAIN-CONTAINING PROTEIN"/>
    <property type="match status" value="1"/>
</dbReference>
<accession>A0A8B8AH97</accession>
<dbReference type="Pfam" id="PF01771">
    <property type="entry name" value="Viral_alk_exo"/>
    <property type="match status" value="1"/>
</dbReference>
<organism evidence="5 6">
    <name type="scientific">Crassostrea virginica</name>
    <name type="common">Eastern oyster</name>
    <dbReference type="NCBI Taxonomy" id="6565"/>
    <lineage>
        <taxon>Eukaryota</taxon>
        <taxon>Metazoa</taxon>
        <taxon>Spiralia</taxon>
        <taxon>Lophotrochozoa</taxon>
        <taxon>Mollusca</taxon>
        <taxon>Bivalvia</taxon>
        <taxon>Autobranchia</taxon>
        <taxon>Pteriomorphia</taxon>
        <taxon>Ostreida</taxon>
        <taxon>Ostreoidea</taxon>
        <taxon>Ostreidae</taxon>
        <taxon>Crassostrea</taxon>
    </lineage>
</organism>
<dbReference type="KEGG" id="cvn:111101637"/>
<dbReference type="SUPFAM" id="SSF52980">
    <property type="entry name" value="Restriction endonuclease-like"/>
    <property type="match status" value="1"/>
</dbReference>
<keyword evidence="5" id="KW-1185">Reference proteome</keyword>
<dbReference type="RefSeq" id="XP_022289913.1">
    <property type="nucleotide sequence ID" value="XM_022434205.1"/>
</dbReference>
<proteinExistence type="predicted"/>
<dbReference type="InterPro" id="IPR011335">
    <property type="entry name" value="Restrct_endonuc-II-like"/>
</dbReference>
<dbReference type="GO" id="GO:0006281">
    <property type="term" value="P:DNA repair"/>
    <property type="evidence" value="ECO:0007669"/>
    <property type="project" value="UniProtKB-ARBA"/>
</dbReference>
<dbReference type="InterPro" id="IPR034720">
    <property type="entry name" value="Viral_alk_exo"/>
</dbReference>
<keyword evidence="2" id="KW-0255">Endonuclease</keyword>
<reference evidence="6" key="1">
    <citation type="submission" date="2025-08" db="UniProtKB">
        <authorList>
            <consortium name="RefSeq"/>
        </authorList>
    </citation>
    <scope>IDENTIFICATION</scope>
    <source>
        <tissue evidence="6">Whole sample</tissue>
    </source>
</reference>
<dbReference type="Gene3D" id="3.90.320.10">
    <property type="match status" value="1"/>
</dbReference>
<evidence type="ECO:0000256" key="3">
    <source>
        <dbReference type="ARBA" id="ARBA00022801"/>
    </source>
</evidence>
<dbReference type="CDD" id="cd22343">
    <property type="entry name" value="PDDEXK_lambda_exonuclease-like"/>
    <property type="match status" value="1"/>
</dbReference>
<protein>
    <submittedName>
        <fullName evidence="6">Uncharacterized protein LOC111101637 isoform X1</fullName>
    </submittedName>
</protein>
<dbReference type="OrthoDB" id="6081075at2759"/>
<dbReference type="GO" id="GO:0004519">
    <property type="term" value="F:endonuclease activity"/>
    <property type="evidence" value="ECO:0007669"/>
    <property type="project" value="UniProtKB-KW"/>
</dbReference>
<dbReference type="GeneID" id="111101637"/>
<dbReference type="AlphaFoldDB" id="A0A8B8AH97"/>
<dbReference type="GO" id="GO:0004527">
    <property type="term" value="F:exonuclease activity"/>
    <property type="evidence" value="ECO:0007669"/>
    <property type="project" value="UniProtKB-KW"/>
</dbReference>
<dbReference type="InterPro" id="IPR011604">
    <property type="entry name" value="PDDEXK-like_dom_sf"/>
</dbReference>
<evidence type="ECO:0000313" key="6">
    <source>
        <dbReference type="RefSeq" id="XP_022289913.1"/>
    </source>
</evidence>
<evidence type="ECO:0000256" key="1">
    <source>
        <dbReference type="ARBA" id="ARBA00022722"/>
    </source>
</evidence>
<dbReference type="PANTHER" id="PTHR47526">
    <property type="entry name" value="ATP-DEPENDENT DNA HELICASE"/>
    <property type="match status" value="1"/>
</dbReference>
<dbReference type="Proteomes" id="UP000694844">
    <property type="component" value="Chromosome 6"/>
</dbReference>
<keyword evidence="4" id="KW-0269">Exonuclease</keyword>
<keyword evidence="3" id="KW-0378">Hydrolase</keyword>
<evidence type="ECO:0000313" key="5">
    <source>
        <dbReference type="Proteomes" id="UP000694844"/>
    </source>
</evidence>
<sequence>MEDLNAYQVPALKHYLCTKGITTSIYRKADLNKLCELAREIDLGDIQTEDDYVDMDVRRRTVGDLILPSVGEVNVSDWNGDLQNILDIAIADVFVYLINFGWDQNRLHSYKVDKGYLLYQNNHIDRVRMRPINADYSYIVCNTTPETRQSEDPYRTWLLVKTDGCIRSGGCSCVADDGSCKHCTALSFAVAAFCDRHKDRHTEVGTDVRCVWDKPRKESKPCRVKEICTYHGTVPLIPNKEDYKPCPTLTPEDNREVEKELYRMCQGTGALLLQALDPPSDEDEDFQENPPDMIDVVTHTSQSGESLIDYLRNVYNSHIIQKVEQITCGQSENELWHKYRHGRITSSLFSKVCHFRGGSHDNYITREILNSNSNVLNTAAIKYGRQNEMVAKQLFFDMYSRDHVNAKMRPCGLNISDQHPFLGASPDAYLSCKCCGMGLIEVKCSYSHRNETPYDVASDSHYHLYKDNNDVVKLRLDSPWYVQIQGQLGICKTKWCDFVFYTDMGFISDRIYYDEYFFDEIVNKCSTFFMNYVYPALLAKI</sequence>
<gene>
    <name evidence="6" type="primary">LOC111101637</name>
</gene>
<evidence type="ECO:0000256" key="2">
    <source>
        <dbReference type="ARBA" id="ARBA00022759"/>
    </source>
</evidence>
<keyword evidence="1" id="KW-0540">Nuclease</keyword>